<sequence>MYMRTHSFPLILRWPPGAPPRCGSVGACVRALTPDRASDAPLVGPSPAFENIIRSPFCRLFVSAVVRGSAPSRVAIGLTSRWQKCSGGAALVRGWTLNRGVGQMPPSRSALTESMRIDTLMPTYYWPAHALQLSLPNSPRPVSAAPLSPSTVVFVVVIGVVAACTMSMRATSSTR</sequence>
<evidence type="ECO:0000313" key="2">
    <source>
        <dbReference type="EMBL" id="KAK4091260.1"/>
    </source>
</evidence>
<proteinExistence type="predicted"/>
<feature type="transmembrane region" description="Helical" evidence="1">
    <location>
        <begin position="147"/>
        <end position="168"/>
    </location>
</feature>
<name>A0ABR0C4W5_PURLI</name>
<keyword evidence="1" id="KW-1133">Transmembrane helix</keyword>
<dbReference type="EMBL" id="JAWRVI010000012">
    <property type="protein sequence ID" value="KAK4091260.1"/>
    <property type="molecule type" value="Genomic_DNA"/>
</dbReference>
<comment type="caution">
    <text evidence="2">The sequence shown here is derived from an EMBL/GenBank/DDBJ whole genome shotgun (WGS) entry which is preliminary data.</text>
</comment>
<gene>
    <name evidence="2" type="ORF">Purlil1_4274</name>
</gene>
<accession>A0ABR0C4W5</accession>
<reference evidence="2 3" key="1">
    <citation type="journal article" date="2024" name="Microbiol. Resour. Announc.">
        <title>Genome annotations for the ascomycete fungi Trichoderma harzianum, Trichoderma aggressivum, and Purpureocillium lilacinum.</title>
        <authorList>
            <person name="Beijen E.P.W."/>
            <person name="Ohm R.A."/>
        </authorList>
    </citation>
    <scope>NUCLEOTIDE SEQUENCE [LARGE SCALE GENOMIC DNA]</scope>
    <source>
        <strain evidence="2 3">CBS 150709</strain>
    </source>
</reference>
<evidence type="ECO:0000313" key="3">
    <source>
        <dbReference type="Proteomes" id="UP001287286"/>
    </source>
</evidence>
<organism evidence="2 3">
    <name type="scientific">Purpureocillium lilacinum</name>
    <name type="common">Paecilomyces lilacinus</name>
    <dbReference type="NCBI Taxonomy" id="33203"/>
    <lineage>
        <taxon>Eukaryota</taxon>
        <taxon>Fungi</taxon>
        <taxon>Dikarya</taxon>
        <taxon>Ascomycota</taxon>
        <taxon>Pezizomycotina</taxon>
        <taxon>Sordariomycetes</taxon>
        <taxon>Hypocreomycetidae</taxon>
        <taxon>Hypocreales</taxon>
        <taxon>Ophiocordycipitaceae</taxon>
        <taxon>Purpureocillium</taxon>
    </lineage>
</organism>
<keyword evidence="1" id="KW-0812">Transmembrane</keyword>
<keyword evidence="3" id="KW-1185">Reference proteome</keyword>
<protein>
    <submittedName>
        <fullName evidence="2">Uncharacterized protein</fullName>
    </submittedName>
</protein>
<dbReference type="Proteomes" id="UP001287286">
    <property type="component" value="Unassembled WGS sequence"/>
</dbReference>
<evidence type="ECO:0000256" key="1">
    <source>
        <dbReference type="SAM" id="Phobius"/>
    </source>
</evidence>
<keyword evidence="1" id="KW-0472">Membrane</keyword>